<feature type="binding site" evidence="5">
    <location>
        <position position="122"/>
    </location>
    <ligand>
        <name>substrate</name>
    </ligand>
</feature>
<dbReference type="SUPFAM" id="SSF53223">
    <property type="entry name" value="Aminoacid dehydrogenase-like, N-terminal domain"/>
    <property type="match status" value="1"/>
</dbReference>
<keyword evidence="2 3" id="KW-0560">Oxidoreductase</keyword>
<dbReference type="SMART" id="SM00839">
    <property type="entry name" value="ELFV_dehydrog"/>
    <property type="match status" value="1"/>
</dbReference>
<dbReference type="InterPro" id="IPR033524">
    <property type="entry name" value="Glu/Leu/Phe/Val_DH_AS"/>
</dbReference>
<dbReference type="GO" id="GO:0004352">
    <property type="term" value="F:glutamate dehydrogenase (NAD+) activity"/>
    <property type="evidence" value="ECO:0007669"/>
    <property type="project" value="TreeGrafter"/>
</dbReference>
<dbReference type="InterPro" id="IPR006095">
    <property type="entry name" value="Glu/Leu/Phe/Val/Trp_DH"/>
</dbReference>
<reference evidence="9" key="1">
    <citation type="submission" date="2015-10" db="EMBL/GenBank/DDBJ databases">
        <title>Comparative analysis of sym-gene organization in Rhizobium leguminosarum bv. viciae strains, isolated from different host plants and demonstrating clear differences in symbiotic specificity.</title>
        <authorList>
            <person name="Chirak E.R."/>
            <person name="Kimeklis A.K."/>
            <person name="Andronov E.E."/>
        </authorList>
    </citation>
    <scope>NUCLEOTIDE SEQUENCE</scope>
    <source>
        <strain evidence="9">Vaf12</strain>
    </source>
</reference>
<evidence type="ECO:0000313" key="9">
    <source>
        <dbReference type="EMBL" id="ALU64450.1"/>
    </source>
</evidence>
<feature type="binding site" evidence="5">
    <location>
        <position position="218"/>
    </location>
    <ligand>
        <name>NAD(+)</name>
        <dbReference type="ChEBI" id="CHEBI:57540"/>
    </ligand>
</feature>
<evidence type="ECO:0000256" key="1">
    <source>
        <dbReference type="ARBA" id="ARBA00006382"/>
    </source>
</evidence>
<dbReference type="Pfam" id="PF02812">
    <property type="entry name" value="ELFV_dehydrog_N"/>
    <property type="match status" value="1"/>
</dbReference>
<dbReference type="EMBL" id="KT944070">
    <property type="protein sequence ID" value="ALU64450.1"/>
    <property type="molecule type" value="Genomic_DNA"/>
</dbReference>
<dbReference type="InterPro" id="IPR033922">
    <property type="entry name" value="NAD_bind_Glu_DH"/>
</dbReference>
<dbReference type="Pfam" id="PF00208">
    <property type="entry name" value="ELFV_dehydrog"/>
    <property type="match status" value="1"/>
</dbReference>
<evidence type="ECO:0000256" key="4">
    <source>
        <dbReference type="PIRSR" id="PIRSR000185-1"/>
    </source>
</evidence>
<accession>A0A0U2QRM8</accession>
<evidence type="ECO:0000256" key="6">
    <source>
        <dbReference type="PIRSR" id="PIRSR000185-3"/>
    </source>
</evidence>
<evidence type="ECO:0000256" key="2">
    <source>
        <dbReference type="ARBA" id="ARBA00023002"/>
    </source>
</evidence>
<dbReference type="GO" id="GO:0006538">
    <property type="term" value="P:L-glutamate catabolic process"/>
    <property type="evidence" value="ECO:0007669"/>
    <property type="project" value="TreeGrafter"/>
</dbReference>
<dbReference type="CDD" id="cd01076">
    <property type="entry name" value="NAD_bind_1_Glu_DH"/>
    <property type="match status" value="1"/>
</dbReference>
<dbReference type="InterPro" id="IPR046346">
    <property type="entry name" value="Aminoacid_DH-like_N_sf"/>
</dbReference>
<dbReference type="InterPro" id="IPR006097">
    <property type="entry name" value="Glu/Leu/Phe/Val/Trp_DH_dimer"/>
</dbReference>
<sequence>MDPLLENILQSLLEAARNRDLDPDGRERNTPMATLFDNTLKRLIEAAEHLDLDPGFLEKLKNALEMTQARLSIRMDDGSTKCFLAFRCRYDDSLGPTKGGIRFHPDVNADEVMALALMMTSKCAVMDLPFGGGKGGVKVDPRGLSNTEQERLSRAYVRAFAGVIGPDRDIPAPDVGTNEKTMAWMMDEYSTIVGKRTPAVITGKPVALGGSLGRDDATARGAYNIMQDKAHTLGLERGARVAIQGFGNAGMHMAQLLDAAGYKIVAVSDSKSAVHAPASFDIGELLAAKRCGGSVTSMAGSAGASEIPGDALVAVECEVLALAALENMVHKGNAGSIKASVIVELANGPITPEADEILKAMSVVILPDILANAGGVTVSYFEWLQNRQGDRWTLDQVHARLKTAMEKEAEAVWAYAREKNITLRTAAYVLALSRIAEAMEALGTDKFFKA</sequence>
<feature type="binding site" evidence="5">
    <location>
        <position position="248"/>
    </location>
    <ligand>
        <name>NAD(+)</name>
        <dbReference type="ChEBI" id="CHEBI:57540"/>
    </ligand>
</feature>
<dbReference type="InterPro" id="IPR036291">
    <property type="entry name" value="NAD(P)-bd_dom_sf"/>
</dbReference>
<evidence type="ECO:0000256" key="5">
    <source>
        <dbReference type="PIRSR" id="PIRSR000185-2"/>
    </source>
</evidence>
<comment type="similarity">
    <text evidence="1 3 7">Belongs to the Glu/Leu/Phe/Val dehydrogenases family.</text>
</comment>
<dbReference type="Gene3D" id="3.40.50.10860">
    <property type="entry name" value="Leucine Dehydrogenase, chain A, domain 1"/>
    <property type="match status" value="1"/>
</dbReference>
<keyword evidence="5" id="KW-0547">Nucleotide-binding</keyword>
<dbReference type="PROSITE" id="PS00074">
    <property type="entry name" value="GLFV_DEHYDROGENASE"/>
    <property type="match status" value="1"/>
</dbReference>
<dbReference type="InterPro" id="IPR006096">
    <property type="entry name" value="Glu/Leu/Phe/Val/Trp_DH_C"/>
</dbReference>
<dbReference type="SUPFAM" id="SSF51735">
    <property type="entry name" value="NAD(P)-binding Rossmann-fold domains"/>
    <property type="match status" value="1"/>
</dbReference>
<dbReference type="InterPro" id="IPR014362">
    <property type="entry name" value="Glu_DH"/>
</dbReference>
<feature type="binding site" evidence="5">
    <location>
        <position position="98"/>
    </location>
    <ligand>
        <name>substrate</name>
    </ligand>
</feature>
<dbReference type="AlphaFoldDB" id="A0A0U2QRM8"/>
<name>A0A0U2QRM8_RHILV</name>
<evidence type="ECO:0000256" key="3">
    <source>
        <dbReference type="PIRNR" id="PIRNR000185"/>
    </source>
</evidence>
<evidence type="ECO:0000259" key="8">
    <source>
        <dbReference type="SMART" id="SM00839"/>
    </source>
</evidence>
<dbReference type="PRINTS" id="PR00082">
    <property type="entry name" value="GLFDHDRGNASE"/>
</dbReference>
<feature type="binding site" evidence="5">
    <location>
        <position position="379"/>
    </location>
    <ligand>
        <name>substrate</name>
    </ligand>
</feature>
<feature type="domain" description="Glutamate/phenylalanine/leucine/valine/L-tryptophan dehydrogenase C-terminal" evidence="8">
    <location>
        <begin position="211"/>
        <end position="443"/>
    </location>
</feature>
<dbReference type="GO" id="GO:0000166">
    <property type="term" value="F:nucleotide binding"/>
    <property type="evidence" value="ECO:0007669"/>
    <property type="project" value="UniProtKB-KW"/>
</dbReference>
<protein>
    <recommendedName>
        <fullName evidence="3">Glutamate dehydrogenase</fullName>
    </recommendedName>
</protein>
<feature type="active site" description="Proton donor" evidence="4">
    <location>
        <position position="134"/>
    </location>
</feature>
<keyword evidence="5" id="KW-0520">NAD</keyword>
<evidence type="ECO:0000256" key="7">
    <source>
        <dbReference type="RuleBase" id="RU004417"/>
    </source>
</evidence>
<organism evidence="9">
    <name type="scientific">Rhizobium leguminosarum bv. viciae</name>
    <dbReference type="NCBI Taxonomy" id="387"/>
    <lineage>
        <taxon>Bacteria</taxon>
        <taxon>Pseudomonadati</taxon>
        <taxon>Pseudomonadota</taxon>
        <taxon>Alphaproteobacteria</taxon>
        <taxon>Hyphomicrobiales</taxon>
        <taxon>Rhizobiaceae</taxon>
        <taxon>Rhizobium/Agrobacterium group</taxon>
        <taxon>Rhizobium</taxon>
    </lineage>
</organism>
<dbReference type="PANTHER" id="PTHR11606:SF13">
    <property type="entry name" value="GLUTAMATE DEHYDROGENASE 1, MITOCHONDRIAL"/>
    <property type="match status" value="1"/>
</dbReference>
<dbReference type="PIRSF" id="PIRSF000185">
    <property type="entry name" value="Glu_DH"/>
    <property type="match status" value="1"/>
</dbReference>
<dbReference type="PANTHER" id="PTHR11606">
    <property type="entry name" value="GLUTAMATE DEHYDROGENASE"/>
    <property type="match status" value="1"/>
</dbReference>
<dbReference type="Gene3D" id="3.40.50.720">
    <property type="entry name" value="NAD(P)-binding Rossmann-like Domain"/>
    <property type="match status" value="1"/>
</dbReference>
<feature type="site" description="Important for catalysis" evidence="6">
    <location>
        <position position="174"/>
    </location>
</feature>
<proteinExistence type="inferred from homology"/>